<gene>
    <name evidence="1" type="ORF">AB433_01515</name>
</gene>
<evidence type="ECO:0000313" key="1">
    <source>
        <dbReference type="EMBL" id="AKM08950.1"/>
    </source>
</evidence>
<dbReference type="PATRIC" id="fig|1348774.3.peg.319"/>
<dbReference type="Pfam" id="PF14907">
    <property type="entry name" value="NTP_transf_5"/>
    <property type="match status" value="1"/>
</dbReference>
<accession>A0A0G3XBL2</accession>
<dbReference type="AlphaFoldDB" id="A0A0G3XBL2"/>
<sequence length="387" mass="41347">MTLTLSQRKQVLLAMLGPASGGPPADLIAQMDEGDWLAVDGMASQHRLGPWLHHRLKRHGDGGPVPEPIAERWRAAYRDGAFGALTAQAALVRLAAAFADTGVPMVSLKGGQLAFFAYPEPALRPMRDLDILVSPDDLMPALNAMAAAGCTVPTDREAAVARALNGDKHLDPIALPDCDRYIELHHRIAEPGLPCIDTVAILGKARSAMIGGQAVPYPSPEHMLGHLVLHAAYNHRFDCGPLALVDIAVLAGSETFDLPAFVALARDGGWLHGAQLLLALVEKHVAQTGIDIGQADVPETILAEAETLILQDFDQRAQVLLATQGARDGMAATVLGRLKKGLGTRPEEGRLRWIASRTARTLRQGSDARSVEEAAAGARLARWLRDT</sequence>
<reference evidence="1 2" key="1">
    <citation type="submission" date="2015-06" db="EMBL/GenBank/DDBJ databases">
        <authorList>
            <person name="Zeng Y."/>
            <person name="Huang Y."/>
        </authorList>
    </citation>
    <scope>NUCLEOTIDE SEQUENCE [LARGE SCALE GENOMIC DNA]</scope>
    <source>
        <strain evidence="1 2">PQ-2</strain>
    </source>
</reference>
<name>A0A0G3XBL2_9SPHN</name>
<dbReference type="STRING" id="1348774.AB433_01515"/>
<proteinExistence type="predicted"/>
<dbReference type="EMBL" id="CP011770">
    <property type="protein sequence ID" value="AKM08950.1"/>
    <property type="molecule type" value="Genomic_DNA"/>
</dbReference>
<dbReference type="InterPro" id="IPR039498">
    <property type="entry name" value="NTP_transf_5"/>
</dbReference>
<keyword evidence="2" id="KW-1185">Reference proteome</keyword>
<dbReference type="OrthoDB" id="7866545at2"/>
<dbReference type="KEGG" id="cna:AB433_01515"/>
<protein>
    <submittedName>
        <fullName evidence="1">Uncharacterized protein</fullName>
    </submittedName>
</protein>
<evidence type="ECO:0000313" key="2">
    <source>
        <dbReference type="Proteomes" id="UP000035287"/>
    </source>
</evidence>
<dbReference type="Proteomes" id="UP000035287">
    <property type="component" value="Chromosome"/>
</dbReference>
<dbReference type="RefSeq" id="WP_047819646.1">
    <property type="nucleotide sequence ID" value="NZ_CP011770.1"/>
</dbReference>
<organism evidence="1 2">
    <name type="scientific">Croceicoccus naphthovorans</name>
    <dbReference type="NCBI Taxonomy" id="1348774"/>
    <lineage>
        <taxon>Bacteria</taxon>
        <taxon>Pseudomonadati</taxon>
        <taxon>Pseudomonadota</taxon>
        <taxon>Alphaproteobacteria</taxon>
        <taxon>Sphingomonadales</taxon>
        <taxon>Erythrobacteraceae</taxon>
        <taxon>Croceicoccus</taxon>
    </lineage>
</organism>